<protein>
    <submittedName>
        <fullName evidence="1">Uncharacterized protein</fullName>
    </submittedName>
</protein>
<evidence type="ECO:0000313" key="1">
    <source>
        <dbReference type="EMBL" id="SUB58833.1"/>
    </source>
</evidence>
<dbReference type="RefSeq" id="WP_115315341.1">
    <property type="nucleotide sequence ID" value="NZ_LWIF01000001.1"/>
</dbReference>
<keyword evidence="2" id="KW-1185">Reference proteome</keyword>
<dbReference type="AlphaFoldDB" id="A0A379C951"/>
<evidence type="ECO:0000313" key="2">
    <source>
        <dbReference type="Proteomes" id="UP000255417"/>
    </source>
</evidence>
<accession>A0A379C951</accession>
<dbReference type="Proteomes" id="UP000255417">
    <property type="component" value="Unassembled WGS sequence"/>
</dbReference>
<gene>
    <name evidence="1" type="ORF">NCTC12872_00801</name>
</gene>
<dbReference type="EMBL" id="UGTA01000001">
    <property type="protein sequence ID" value="SUB58833.1"/>
    <property type="molecule type" value="Genomic_DNA"/>
</dbReference>
<proteinExistence type="predicted"/>
<name>A0A379C951_9PAST</name>
<sequence length="531" mass="62260">MNFDKAKDYLNELLRNPKPTEMLIVYFSSYGDNHNCGIHPALIPIDQKEDILLDYGWDLRHEEGLPENIAYCSNGEKKIEYLRFGNDRGIEPLVICRNFHGIKEDCIEISEEFRLYHNLYYDAKNNTYLKIESDGSETTIIEVSKDQVKIRVKELKQFLAVKDMFLSIQFDYRIDSNLSLEELNKEQNLEEYKNDLSIWSIGYGDFNGFSCKGYKSFVRFTGKKLIFPFDKSKKKSSIKDEYIDFIIDVNDDGEEILFNSNPRLLGNYFGENPNNPHYLTPVYFDKEVLSKYYNLPSKYSVEDSYLRCGTLWGLQMDNHHQDMICVWLGDLGRDLPYKEQLHWRSYNILPKGKVSNTFVKRQLLAEPTDSEEIDHIFKIKYQKLLSQNNDGWLLPLKQNDQHHLASLKLPLTNEQKEFDELVLSLTKILVDSLNEKFLNSYLDKQDVESLKGSISKLEFVLDKLDLENFEEHIQFLRTLQGLRSSSSAHRKGRNYEKISKTLDIENKDLITIFTEILSKATKLLDYFLNIK</sequence>
<organism evidence="1 2">
    <name type="scientific">Phocoenobacter uteri</name>
    <dbReference type="NCBI Taxonomy" id="146806"/>
    <lineage>
        <taxon>Bacteria</taxon>
        <taxon>Pseudomonadati</taxon>
        <taxon>Pseudomonadota</taxon>
        <taxon>Gammaproteobacteria</taxon>
        <taxon>Pasteurellales</taxon>
        <taxon>Pasteurellaceae</taxon>
        <taxon>Phocoenobacter</taxon>
    </lineage>
</organism>
<reference evidence="1 2" key="1">
    <citation type="submission" date="2018-06" db="EMBL/GenBank/DDBJ databases">
        <authorList>
            <consortium name="Pathogen Informatics"/>
            <person name="Doyle S."/>
        </authorList>
    </citation>
    <scope>NUCLEOTIDE SEQUENCE [LARGE SCALE GENOMIC DNA]</scope>
    <source>
        <strain evidence="1 2">NCTC12872</strain>
    </source>
</reference>
<dbReference type="OrthoDB" id="2375320at2"/>